<keyword evidence="3" id="KW-1185">Reference proteome</keyword>
<reference evidence="2 3" key="1">
    <citation type="journal article" date="2019" name="Antonie Van Leeuwenhoek">
        <title>Description of 'Ca. Methylobacter oryzae' KRF1, a novel species from the environmentally important Methylobacter clade 2.</title>
        <authorList>
            <person name="Khatri K."/>
            <person name="Mohite J.A."/>
            <person name="Pandit P.S."/>
            <person name="Bahulikar R."/>
            <person name="Rahalkar M.C."/>
        </authorList>
    </citation>
    <scope>NUCLEOTIDE SEQUENCE [LARGE SCALE GENOMIC DNA]</scope>
    <source>
        <strain evidence="2 3">KRF1</strain>
    </source>
</reference>
<comment type="caution">
    <text evidence="2">The sequence shown here is derived from an EMBL/GenBank/DDBJ whole genome shotgun (WGS) entry which is preliminary data.</text>
</comment>
<proteinExistence type="predicted"/>
<keyword evidence="1" id="KW-0812">Transmembrane</keyword>
<feature type="transmembrane region" description="Helical" evidence="1">
    <location>
        <begin position="51"/>
        <end position="77"/>
    </location>
</feature>
<evidence type="ECO:0000313" key="2">
    <source>
        <dbReference type="EMBL" id="TRW95272.1"/>
    </source>
</evidence>
<keyword evidence="1" id="KW-1133">Transmembrane helix</keyword>
<dbReference type="Proteomes" id="UP000733744">
    <property type="component" value="Unassembled WGS sequence"/>
</dbReference>
<gene>
    <name evidence="2" type="ORF">EKO24_010330</name>
</gene>
<feature type="transmembrane region" description="Helical" evidence="1">
    <location>
        <begin position="12"/>
        <end position="31"/>
    </location>
</feature>
<evidence type="ECO:0000256" key="1">
    <source>
        <dbReference type="SAM" id="Phobius"/>
    </source>
</evidence>
<dbReference type="RefSeq" id="WP_127029971.1">
    <property type="nucleotide sequence ID" value="NZ_RYFG02000091.1"/>
</dbReference>
<evidence type="ECO:0000313" key="3">
    <source>
        <dbReference type="Proteomes" id="UP000733744"/>
    </source>
</evidence>
<dbReference type="EMBL" id="RYFG02000091">
    <property type="protein sequence ID" value="TRW95272.1"/>
    <property type="molecule type" value="Genomic_DNA"/>
</dbReference>
<keyword evidence="1" id="KW-0472">Membrane</keyword>
<protein>
    <submittedName>
        <fullName evidence="2">Uncharacterized protein</fullName>
    </submittedName>
</protein>
<sequence length="181" mass="20927">MDVTVFILIIRISLLLILASLPVFLLVELLVRLAVPGLPNALTLLGSAMLLSAFAVLILAGLLAVFKIVILATVDYFSAKQRAQRRVWFVQSRQEQIKRLFYFKTKQIQYINELNRKRLLKRNNRKHIRSLSRSIDKDLLLIKTKLPGSTYLQLQQDNARYRNRQDIEALLELQQKISTLV</sequence>
<organism evidence="2 3">
    <name type="scientific">Candidatus Methylobacter oryzae</name>
    <dbReference type="NCBI Taxonomy" id="2497749"/>
    <lineage>
        <taxon>Bacteria</taxon>
        <taxon>Pseudomonadati</taxon>
        <taxon>Pseudomonadota</taxon>
        <taxon>Gammaproteobacteria</taxon>
        <taxon>Methylococcales</taxon>
        <taxon>Methylococcaceae</taxon>
        <taxon>Methylobacter</taxon>
    </lineage>
</organism>
<name>A0ABY3CAN6_9GAMM</name>
<accession>A0ABY3CAN6</accession>